<dbReference type="InterPro" id="IPR024733">
    <property type="entry name" value="NAGLU_tim-barrel"/>
</dbReference>
<feature type="domain" description="Alpha-N-acetylglucosaminidase C-terminal" evidence="5">
    <location>
        <begin position="479"/>
        <end position="729"/>
    </location>
</feature>
<feature type="domain" description="Alpha-N-acetylglucosaminidase N-terminal" evidence="4">
    <location>
        <begin position="45"/>
        <end position="126"/>
    </location>
</feature>
<evidence type="ECO:0000256" key="1">
    <source>
        <dbReference type="ARBA" id="ARBA00022801"/>
    </source>
</evidence>
<dbReference type="EMBL" id="ADBJ01000010">
    <property type="protein sequence ID" value="EFA84230.1"/>
    <property type="molecule type" value="Genomic_DNA"/>
</dbReference>
<dbReference type="Pfam" id="PF05089">
    <property type="entry name" value="NAGLU"/>
    <property type="match status" value="1"/>
</dbReference>
<evidence type="ECO:0000259" key="4">
    <source>
        <dbReference type="Pfam" id="PF12971"/>
    </source>
</evidence>
<organism evidence="6 7">
    <name type="scientific">Heterostelium pallidum (strain ATCC 26659 / Pp 5 / PN500)</name>
    <name type="common">Cellular slime mold</name>
    <name type="synonym">Polysphondylium pallidum</name>
    <dbReference type="NCBI Taxonomy" id="670386"/>
    <lineage>
        <taxon>Eukaryota</taxon>
        <taxon>Amoebozoa</taxon>
        <taxon>Evosea</taxon>
        <taxon>Eumycetozoa</taxon>
        <taxon>Dictyostelia</taxon>
        <taxon>Acytosteliales</taxon>
        <taxon>Acytosteliaceae</taxon>
        <taxon>Heterostelium</taxon>
    </lineage>
</organism>
<evidence type="ECO:0000313" key="6">
    <source>
        <dbReference type="EMBL" id="EFA84230.1"/>
    </source>
</evidence>
<dbReference type="Pfam" id="PF12971">
    <property type="entry name" value="NAGLU_N"/>
    <property type="match status" value="1"/>
</dbReference>
<dbReference type="Gene3D" id="3.30.379.10">
    <property type="entry name" value="Chitobiase/beta-hexosaminidase domain 2-like"/>
    <property type="match status" value="1"/>
</dbReference>
<gene>
    <name evidence="6" type="ORF">PPL_03307</name>
</gene>
<proteinExistence type="predicted"/>
<dbReference type="InterPro" id="IPR007781">
    <property type="entry name" value="NAGLU"/>
</dbReference>
<dbReference type="GeneID" id="31358829"/>
<evidence type="ECO:0000259" key="5">
    <source>
        <dbReference type="Pfam" id="PF12972"/>
    </source>
</evidence>
<dbReference type="AlphaFoldDB" id="D3B4I2"/>
<accession>D3B4I2</accession>
<feature type="domain" description="Alpha-N-acetylglucosaminidase tim-barrel" evidence="3">
    <location>
        <begin position="140"/>
        <end position="470"/>
    </location>
</feature>
<dbReference type="Gene3D" id="1.20.120.670">
    <property type="entry name" value="N-acetyl-b-d-glucoasminidase"/>
    <property type="match status" value="1"/>
</dbReference>
<dbReference type="Pfam" id="PF12972">
    <property type="entry name" value="NAGLU_C"/>
    <property type="match status" value="1"/>
</dbReference>
<name>D3B4I2_HETP5</name>
<dbReference type="RefSeq" id="XP_020436346.1">
    <property type="nucleotide sequence ID" value="XM_020574274.1"/>
</dbReference>
<dbReference type="InterPro" id="IPR029018">
    <property type="entry name" value="Hex-like_dom2"/>
</dbReference>
<dbReference type="InterPro" id="IPR024732">
    <property type="entry name" value="NAGLU_C"/>
</dbReference>
<feature type="region of interest" description="Disordered" evidence="2">
    <location>
        <begin position="716"/>
        <end position="744"/>
    </location>
</feature>
<dbReference type="GO" id="GO:0016787">
    <property type="term" value="F:hydrolase activity"/>
    <property type="evidence" value="ECO:0007669"/>
    <property type="project" value="UniProtKB-KW"/>
</dbReference>
<dbReference type="InterPro" id="IPR024240">
    <property type="entry name" value="NAGLU_N"/>
</dbReference>
<evidence type="ECO:0000259" key="3">
    <source>
        <dbReference type="Pfam" id="PF05089"/>
    </source>
</evidence>
<evidence type="ECO:0008006" key="8">
    <source>
        <dbReference type="Google" id="ProtNLM"/>
    </source>
</evidence>
<dbReference type="PANTHER" id="PTHR12872:SF1">
    <property type="entry name" value="ALPHA-N-ACETYLGLUCOSAMINIDASE"/>
    <property type="match status" value="1"/>
</dbReference>
<keyword evidence="1" id="KW-0378">Hydrolase</keyword>
<protein>
    <recommendedName>
        <fullName evidence="8">Alpha-N-acetylglucosaminidase</fullName>
    </recommendedName>
</protein>
<dbReference type="Proteomes" id="UP000001396">
    <property type="component" value="Unassembled WGS sequence"/>
</dbReference>
<dbReference type="Gene3D" id="3.20.20.80">
    <property type="entry name" value="Glycosidases"/>
    <property type="match status" value="1"/>
</dbReference>
<dbReference type="STRING" id="670386.D3B4I2"/>
<dbReference type="OMA" id="GKACFIV"/>
<dbReference type="InParanoid" id="D3B4I2"/>
<feature type="compositionally biased region" description="Basic and acidic residues" evidence="2">
    <location>
        <begin position="725"/>
        <end position="744"/>
    </location>
</feature>
<comment type="caution">
    <text evidence="6">The sequence shown here is derived from an EMBL/GenBank/DDBJ whole genome shotgun (WGS) entry which is preliminary data.</text>
</comment>
<sequence>MDRSGRRKQKFSFLCHQSIMNRFNVESKVENNNIKQQQHGDIQIVKSLIDRTIGNGFLNDIILGIQPHHKGVDYFYVGTANGMVTLLGNNAVNLAQAFNYYLKYTAKCSITWTGNQCQLRAGTKLPLPANVQVEIPHKYRYYMNTCTFGYSTVWWDWERWEREIDWMALNGYNLPLAQVGQEYVWNELMLELGLRQDDINKWFTGPAFLPWNRMGNLDGWGGVLPQSWIKGQHELQIKILKRMSEYGMSPVFPGFAGHVPVAFKQFYPSANIVELPSWHGFNATNHLLTTDPMYDIVADRFYQVQNEIYGAYAKIDYFSIDPFNELIPPSNSSQFLNECSSRIFNAINRFNPDSTWVLQNWFLNSAFWGDGQVASFLGGVPIGRLIVLDLWSELKPLWNRTANYQGHKWIWNMLHNFGGRPTISGRMPIIANEPLEAKASSPTMVGIGLTPEAIEQNVIVYDLMSEMGWRSRSFDLNLWVDAYVTRRYGVNLPNLKPVWKMLAYTVYFSPNRSPANYIAKKPSLDFQLGLYYNPVVIVDAWRELLAVDSTIVRSSETYRYDLAEITLQALSNYFNGNLKQLYQSYYASDFQTFQSARQNCSFALRAMDAVADTVQLLKLGKWTADARKWATDNNERELYEYNARNQITLWGWKDMGNPDYANKWWSGLIADYYFPRWQIFFEHLEHAIFDKSKFNEHSLAVNTMLHEERWNKQTNIYPSDVNSNDDVHTVSKERKTKDKSSNMK</sequence>
<keyword evidence="7" id="KW-1185">Reference proteome</keyword>
<evidence type="ECO:0000313" key="7">
    <source>
        <dbReference type="Proteomes" id="UP000001396"/>
    </source>
</evidence>
<dbReference type="PANTHER" id="PTHR12872">
    <property type="entry name" value="ALPHA-N-ACETYLGLUCOSAMINIDASE"/>
    <property type="match status" value="1"/>
</dbReference>
<reference evidence="6 7" key="1">
    <citation type="journal article" date="2011" name="Genome Res.">
        <title>Phylogeny-wide analysis of social amoeba genomes highlights ancient origins for complex intercellular communication.</title>
        <authorList>
            <person name="Heidel A.J."/>
            <person name="Lawal H.M."/>
            <person name="Felder M."/>
            <person name="Schilde C."/>
            <person name="Helps N.R."/>
            <person name="Tunggal B."/>
            <person name="Rivero F."/>
            <person name="John U."/>
            <person name="Schleicher M."/>
            <person name="Eichinger L."/>
            <person name="Platzer M."/>
            <person name="Noegel A.A."/>
            <person name="Schaap P."/>
            <person name="Gloeckner G."/>
        </authorList>
    </citation>
    <scope>NUCLEOTIDE SEQUENCE [LARGE SCALE GENOMIC DNA]</scope>
    <source>
        <strain evidence="7">ATCC 26659 / Pp 5 / PN500</strain>
    </source>
</reference>
<evidence type="ECO:0000256" key="2">
    <source>
        <dbReference type="SAM" id="MobiDB-lite"/>
    </source>
</evidence>